<dbReference type="InterPro" id="IPR018247">
    <property type="entry name" value="EF_Hand_1_Ca_BS"/>
</dbReference>
<feature type="compositionally biased region" description="Acidic residues" evidence="13">
    <location>
        <begin position="469"/>
        <end position="486"/>
    </location>
</feature>
<feature type="domain" description="C2" evidence="14">
    <location>
        <begin position="167"/>
        <end position="287"/>
    </location>
</feature>
<dbReference type="PANTHER" id="PTHR10067:SF17">
    <property type="entry name" value="PHOSPHATIDYLSERINE DECARBOXYLASE PROENZYME 2"/>
    <property type="match status" value="1"/>
</dbReference>
<keyword evidence="9 12" id="KW-0456">Lyase</keyword>
<dbReference type="GO" id="GO:0005795">
    <property type="term" value="C:Golgi stack"/>
    <property type="evidence" value="ECO:0007669"/>
    <property type="project" value="UniProtKB-UniRule"/>
</dbReference>
<evidence type="ECO:0000256" key="7">
    <source>
        <dbReference type="ARBA" id="ARBA00023145"/>
    </source>
</evidence>
<feature type="region of interest" description="Disordered" evidence="13">
    <location>
        <begin position="147"/>
        <end position="166"/>
    </location>
</feature>
<feature type="domain" description="EF-hand" evidence="15">
    <location>
        <begin position="356"/>
        <end position="391"/>
    </location>
</feature>
<comment type="pathway">
    <text evidence="12">Phospholipid metabolism; phosphatidylethanolamine biosynthesis; phosphatidylethanolamine from CDP-diacylglycerol: step 2/2.</text>
</comment>
<keyword evidence="3 12" id="KW-0210">Decarboxylase</keyword>
<evidence type="ECO:0000259" key="14">
    <source>
        <dbReference type="PROSITE" id="PS50004"/>
    </source>
</evidence>
<evidence type="ECO:0000256" key="11">
    <source>
        <dbReference type="ARBA" id="ARBA00023317"/>
    </source>
</evidence>
<evidence type="ECO:0000256" key="6">
    <source>
        <dbReference type="ARBA" id="ARBA00023136"/>
    </source>
</evidence>
<feature type="region of interest" description="Disordered" evidence="13">
    <location>
        <begin position="287"/>
        <end position="318"/>
    </location>
</feature>
<keyword evidence="6 12" id="KW-0472">Membrane</keyword>
<dbReference type="HAMAP" id="MF_00663">
    <property type="entry name" value="PS_decarb_PSD_B_type2"/>
    <property type="match status" value="1"/>
</dbReference>
<comment type="similarity">
    <text evidence="12">Belongs to the phosphatidylserine decarboxylase family. PSD-B subfamily. Eukaryotic type II sub-subfamily.</text>
</comment>
<evidence type="ECO:0000256" key="9">
    <source>
        <dbReference type="ARBA" id="ARBA00023239"/>
    </source>
</evidence>
<dbReference type="InterPro" id="IPR033179">
    <property type="entry name" value="PSD_type2_pro"/>
</dbReference>
<feature type="modified residue" description="Pyruvic acid (Ser); by autocatalysis" evidence="12">
    <location>
        <position position="829"/>
    </location>
</feature>
<evidence type="ECO:0000256" key="4">
    <source>
        <dbReference type="ARBA" id="ARBA00022837"/>
    </source>
</evidence>
<dbReference type="Pfam" id="PF00168">
    <property type="entry name" value="C2"/>
    <property type="match status" value="2"/>
</dbReference>
<comment type="function">
    <text evidence="12">Catalyzes the formation of phosphatidylethanolamine (PtdEtn) from phosphatidylserine (PtdSer). Plays a central role in phospholipid metabolism and in the interorganelle trafficking of phosphatidylserine.</text>
</comment>
<evidence type="ECO:0000256" key="13">
    <source>
        <dbReference type="SAM" id="MobiDB-lite"/>
    </source>
</evidence>
<dbReference type="GO" id="GO:0000139">
    <property type="term" value="C:Golgi membrane"/>
    <property type="evidence" value="ECO:0007669"/>
    <property type="project" value="UniProtKB-SubCell"/>
</dbReference>
<protein>
    <recommendedName>
        <fullName evidence="12">Phosphatidylserine decarboxylase proenzyme 2</fullName>
        <ecNumber evidence="12">4.1.1.65</ecNumber>
    </recommendedName>
    <component>
        <recommendedName>
            <fullName evidence="12">Phosphatidylserine decarboxylase 2 beta chain</fullName>
        </recommendedName>
    </component>
    <component>
        <recommendedName>
            <fullName evidence="12">Phosphatidylserine decarboxylase 2 alpha chain</fullName>
        </recommendedName>
    </component>
</protein>
<dbReference type="InterPro" id="IPR011992">
    <property type="entry name" value="EF-hand-dom_pair"/>
</dbReference>
<keyword evidence="8 12" id="KW-0594">Phospholipid biosynthesis</keyword>
<keyword evidence="12" id="KW-0333">Golgi apparatus</keyword>
<dbReference type="GO" id="GO:0016540">
    <property type="term" value="P:protein autoprocessing"/>
    <property type="evidence" value="ECO:0007669"/>
    <property type="project" value="UniProtKB-UniRule"/>
</dbReference>
<feature type="site" description="Cleavage (non-hydrolytic); by autocatalysis" evidence="12">
    <location>
        <begin position="828"/>
        <end position="829"/>
    </location>
</feature>
<evidence type="ECO:0000256" key="3">
    <source>
        <dbReference type="ARBA" id="ARBA00022793"/>
    </source>
</evidence>
<evidence type="ECO:0000313" key="16">
    <source>
        <dbReference type="EMBL" id="KAF5588808.1"/>
    </source>
</evidence>
<reference evidence="16 17" key="1">
    <citation type="submission" date="2020-05" db="EMBL/GenBank/DDBJ databases">
        <title>Identification and distribution of gene clusters putatively required for synthesis of sphingolipid metabolism inhibitors in phylogenetically diverse species of the filamentous fungus Fusarium.</title>
        <authorList>
            <person name="Kim H.-S."/>
            <person name="Busman M."/>
            <person name="Brown D.W."/>
            <person name="Divon H."/>
            <person name="Uhlig S."/>
            <person name="Proctor R.H."/>
        </authorList>
    </citation>
    <scope>NUCLEOTIDE SEQUENCE [LARGE SCALE GENOMIC DNA]</scope>
    <source>
        <strain evidence="16 17">NRRL 36939</strain>
    </source>
</reference>
<dbReference type="SUPFAM" id="SSF49562">
    <property type="entry name" value="C2 domain (Calcium/lipid-binding domain, CaLB)"/>
    <property type="match status" value="2"/>
</dbReference>
<keyword evidence="4" id="KW-0106">Calcium</keyword>
<feature type="region of interest" description="Disordered" evidence="13">
    <location>
        <begin position="890"/>
        <end position="909"/>
    </location>
</feature>
<evidence type="ECO:0000256" key="10">
    <source>
        <dbReference type="ARBA" id="ARBA00023264"/>
    </source>
</evidence>
<dbReference type="Gene3D" id="1.10.238.10">
    <property type="entry name" value="EF-hand"/>
    <property type="match status" value="1"/>
</dbReference>
<dbReference type="EMBL" id="JAAOAS010000162">
    <property type="protein sequence ID" value="KAF5588808.1"/>
    <property type="molecule type" value="Genomic_DNA"/>
</dbReference>
<feature type="active site" description="Charge relay system; for autoendoproteolytic cleavage activity" evidence="12">
    <location>
        <position position="742"/>
    </location>
</feature>
<dbReference type="GO" id="GO:0010008">
    <property type="term" value="C:endosome membrane"/>
    <property type="evidence" value="ECO:0007669"/>
    <property type="project" value="UniProtKB-SubCell"/>
</dbReference>
<dbReference type="PANTHER" id="PTHR10067">
    <property type="entry name" value="PHOSPHATIDYLSERINE DECARBOXYLASE"/>
    <property type="match status" value="1"/>
</dbReference>
<evidence type="ECO:0000256" key="8">
    <source>
        <dbReference type="ARBA" id="ARBA00023209"/>
    </source>
</evidence>
<dbReference type="InterPro" id="IPR000008">
    <property type="entry name" value="C2_dom"/>
</dbReference>
<dbReference type="AlphaFoldDB" id="A0A8H5LBW9"/>
<dbReference type="SUPFAM" id="SSF47473">
    <property type="entry name" value="EF-hand"/>
    <property type="match status" value="1"/>
</dbReference>
<comment type="caution">
    <text evidence="16">The sequence shown here is derived from an EMBL/GenBank/DDBJ whole genome shotgun (WGS) entry which is preliminary data.</text>
</comment>
<feature type="chain" id="PRO_5035014937" description="Phosphatidylserine decarboxylase 2 alpha chain" evidence="12">
    <location>
        <begin position="829"/>
        <end position="931"/>
    </location>
</feature>
<dbReference type="GO" id="GO:0006646">
    <property type="term" value="P:phosphatidylethanolamine biosynthetic process"/>
    <property type="evidence" value="ECO:0007669"/>
    <property type="project" value="UniProtKB-UniRule"/>
</dbReference>
<comment type="domain">
    <text evidence="12">The C2 domains have an essential, but non-catalytic function. They may facilitate interactions with other proteins and are required for lipid transport function.</text>
</comment>
<evidence type="ECO:0000313" key="17">
    <source>
        <dbReference type="Proteomes" id="UP000546213"/>
    </source>
</evidence>
<keyword evidence="11 12" id="KW-0670">Pyruvate</keyword>
<gene>
    <name evidence="12" type="primary">PSD2</name>
    <name evidence="16" type="ORF">FPCIR_7021</name>
</gene>
<evidence type="ECO:0000256" key="2">
    <source>
        <dbReference type="ARBA" id="ARBA00022516"/>
    </source>
</evidence>
<dbReference type="Proteomes" id="UP000546213">
    <property type="component" value="Unassembled WGS sequence"/>
</dbReference>
<accession>A0A8H5LBW9</accession>
<dbReference type="GO" id="GO:0004609">
    <property type="term" value="F:phosphatidylserine decarboxylase activity"/>
    <property type="evidence" value="ECO:0007669"/>
    <property type="project" value="UniProtKB-UniRule"/>
</dbReference>
<comment type="catalytic activity">
    <reaction evidence="12">
        <text>a 1,2-diacyl-sn-glycero-3-phospho-L-serine + H(+) = a 1,2-diacyl-sn-glycero-3-phosphoethanolamine + CO2</text>
        <dbReference type="Rhea" id="RHEA:20828"/>
        <dbReference type="ChEBI" id="CHEBI:15378"/>
        <dbReference type="ChEBI" id="CHEBI:16526"/>
        <dbReference type="ChEBI" id="CHEBI:57262"/>
        <dbReference type="ChEBI" id="CHEBI:64612"/>
        <dbReference type="EC" id="4.1.1.65"/>
    </reaction>
</comment>
<name>A0A8H5LBW9_9HYPO</name>
<comment type="PTM">
    <text evidence="12">Is synthesized initially as an inactive proenzyme. Formation of the active enzyme involves a self-maturation process in which the active site pyruvoyl group is generated from an internal serine residue via an autocatalytic post-translational modification. Two non-identical subunits are generated from the proenzyme in this reaction, and the pyruvate is formed at the N-terminus of the alpha chain, which is derived from the carboxyl end of the proenzyme. The autoendoproteolytic cleavage occurs by a canonical serine protease mechanism, in which the side chain hydroxyl group of the serine supplies its oxygen atom to form the C-terminus of the beta chain, while the remainder of the serine residue undergoes an oxidative deamination to produce ammonia and the pyruvoyl prosthetic group on the alpha chain. During this reaction, the Ser that is part of the protease active site of the proenzyme becomes the pyruvoyl prosthetic group, which constitutes an essential element of the active site of the mature decarboxylase.</text>
</comment>
<dbReference type="NCBIfam" id="TIGR00163">
    <property type="entry name" value="PS_decarb"/>
    <property type="match status" value="1"/>
</dbReference>
<feature type="compositionally biased region" description="Polar residues" evidence="13">
    <location>
        <begin position="454"/>
        <end position="464"/>
    </location>
</feature>
<dbReference type="InterPro" id="IPR035892">
    <property type="entry name" value="C2_domain_sf"/>
</dbReference>
<keyword evidence="12" id="KW-0967">Endosome</keyword>
<dbReference type="UniPathway" id="UPA00558">
    <property type="reaction ID" value="UER00616"/>
</dbReference>
<comment type="subunit">
    <text evidence="12">Heterodimer of a large membrane-associated beta subunit and a small pyruvoyl-containing alpha subunit. Interacts with pstB2. This interaction may be a means to structurally tether the donor membrane (ER) harboring PstB2 to acceptor membranes (Golgi/endosomes) harboring PSD2 during PtdSer transport to the site of PtdEtn synthesis.</text>
</comment>
<dbReference type="PROSITE" id="PS50004">
    <property type="entry name" value="C2"/>
    <property type="match status" value="2"/>
</dbReference>
<dbReference type="Gene3D" id="2.60.40.150">
    <property type="entry name" value="C2 domain"/>
    <property type="match status" value="2"/>
</dbReference>
<feature type="active site" description="Charge relay system; for autoendoproteolytic cleavage activity" evidence="12">
    <location>
        <position position="683"/>
    </location>
</feature>
<keyword evidence="5 12" id="KW-0443">Lipid metabolism</keyword>
<feature type="region of interest" description="Disordered" evidence="13">
    <location>
        <begin position="429"/>
        <end position="493"/>
    </location>
</feature>
<dbReference type="SMART" id="SM00239">
    <property type="entry name" value="C2"/>
    <property type="match status" value="2"/>
</dbReference>
<comment type="cofactor">
    <cofactor evidence="12">
        <name>pyruvate</name>
        <dbReference type="ChEBI" id="CHEBI:15361"/>
    </cofactor>
    <text evidence="12">Binds 1 pyruvoyl group covalently per subunit.</text>
</comment>
<keyword evidence="17" id="KW-1185">Reference proteome</keyword>
<feature type="compositionally biased region" description="Basic and acidic residues" evidence="13">
    <location>
        <begin position="147"/>
        <end position="157"/>
    </location>
</feature>
<dbReference type="PROSITE" id="PS50222">
    <property type="entry name" value="EF_HAND_2"/>
    <property type="match status" value="1"/>
</dbReference>
<dbReference type="Pfam" id="PF02666">
    <property type="entry name" value="PS_Dcarbxylase"/>
    <property type="match status" value="1"/>
</dbReference>
<organism evidence="16 17">
    <name type="scientific">Fusarium pseudocircinatum</name>
    <dbReference type="NCBI Taxonomy" id="56676"/>
    <lineage>
        <taxon>Eukaryota</taxon>
        <taxon>Fungi</taxon>
        <taxon>Dikarya</taxon>
        <taxon>Ascomycota</taxon>
        <taxon>Pezizomycotina</taxon>
        <taxon>Sordariomycetes</taxon>
        <taxon>Hypocreomycetidae</taxon>
        <taxon>Hypocreales</taxon>
        <taxon>Nectriaceae</taxon>
        <taxon>Fusarium</taxon>
        <taxon>Fusarium fujikuroi species complex</taxon>
    </lineage>
</organism>
<evidence type="ECO:0000256" key="12">
    <source>
        <dbReference type="HAMAP-Rule" id="MF_03209"/>
    </source>
</evidence>
<comment type="pathway">
    <text evidence="1">Lipid metabolism.</text>
</comment>
<feature type="active site" description="Schiff-base intermediate with substrate; via pyruvic acid; for decarboxylase activity" evidence="12">
    <location>
        <position position="829"/>
    </location>
</feature>
<dbReference type="InterPro" id="IPR033177">
    <property type="entry name" value="PSD-B"/>
</dbReference>
<dbReference type="GO" id="GO:0005509">
    <property type="term" value="F:calcium ion binding"/>
    <property type="evidence" value="ECO:0007669"/>
    <property type="project" value="InterPro"/>
</dbReference>
<dbReference type="InterPro" id="IPR002048">
    <property type="entry name" value="EF_hand_dom"/>
</dbReference>
<keyword evidence="2 12" id="KW-0444">Lipid biosynthesis</keyword>
<feature type="chain" id="PRO_5035014936" description="Phosphatidylserine decarboxylase 2 beta chain" evidence="12">
    <location>
        <begin position="1"/>
        <end position="828"/>
    </location>
</feature>
<comment type="subcellular location">
    <subcellularLocation>
        <location evidence="12">Golgi apparatus membrane</location>
        <topology evidence="12">Peripheral membrane protein</topology>
        <orientation evidence="12">Cytoplasmic side</orientation>
    </subcellularLocation>
    <subcellularLocation>
        <location evidence="12">Endosome membrane</location>
        <topology evidence="12">Peripheral membrane protein</topology>
        <orientation evidence="12">Cytoplasmic side</orientation>
    </subcellularLocation>
</comment>
<evidence type="ECO:0000256" key="5">
    <source>
        <dbReference type="ARBA" id="ARBA00023098"/>
    </source>
</evidence>
<dbReference type="InterPro" id="IPR003817">
    <property type="entry name" value="PS_Dcarbxylase"/>
</dbReference>
<dbReference type="OrthoDB" id="67700at2759"/>
<dbReference type="PROSITE" id="PS00018">
    <property type="entry name" value="EF_HAND_1"/>
    <property type="match status" value="1"/>
</dbReference>
<evidence type="ECO:0000259" key="15">
    <source>
        <dbReference type="PROSITE" id="PS50222"/>
    </source>
</evidence>
<feature type="domain" description="C2" evidence="14">
    <location>
        <begin position="1"/>
        <end position="78"/>
    </location>
</feature>
<keyword evidence="7 12" id="KW-0865">Zymogen</keyword>
<sequence>MQYLVLRLGDTKIATQVVDKSLNPEWDTVERFPITSARTLNVVCWDKDRFGKDYMGEFDLSLGDIFRNRNCDQGATWYQLRSKRPGKVTGVVSGQVQLQLSLVDSLNPQATSQEIVAKFLHVIGGISAPVVRSGTICSNVDVERSLTPRASSEERGRGQARYGSRRKRHENPYSFIKTDFGLSGVIFLEVSRITDLPGWADTSFDMNPFVIASLSKQTYRTRHVHRDHNPVFDEKMLFQIGAREQRFSLVFTIANHDAFSERESIASCHLPIQDLIKDAAKPNQQTGLYDSEEADNPIDSGSTTVADTGSRTDLDSIPSGFRSYDIPLELRHSETSDTGRNPILHIQVKYMAYAALRQKFWRTMLHQYDADGSGMISMAEITIMLESLGSTLAEATIDSFFQRFPPPTMDNQDWEITMDQAVICLEDELKRKKGPSRSRDNSTPSSGADFLSVPATSGPFSLANSIHEPDDEIQPSDAGSSDEDDQEHVTEIKQCPICRQPSLNRRDDAAVITHVAICLSQDWSQVNEVITSGFATSSQAQRKWYSKVITNVTYGGYGVGSNSANILIQDRVTGQIEEEKMSPYVRLGIRFLYKGLKSRDLENKQVRKLLKNLSVKQGRKFEDPASKKEIEPFIEFHGLDLSEVLLPLDEFKNFNEFFYRALKPGSRPCSAPDNPHIVVCPADCRSIVFNSIDQATELWIKGRQFSVKKLLGDAYPEDVPRYEDGGAVGIFRLAPQDYHRFHFPVDGIMGKPKTIAGDYYTVNPMAIRSALDVYGENVRVLVPVDTELYGRVMIICVGAMMVGSTVISRFEGERVRRAEELGYFKFGGSTILLLFEPGKMRFDEDLTYNSKEPLETLVRVGTSIGHSVHQPPFGLDSRDETQEVSQLQKQDAKRQIQGSTTIPGSADGAEARMLRRRSTQPTVGVMAASAM</sequence>
<feature type="compositionally biased region" description="Polar residues" evidence="13">
    <location>
        <begin position="299"/>
        <end position="311"/>
    </location>
</feature>
<feature type="active site" description="Charge relay system; for autoendoproteolytic cleavage activity" evidence="12">
    <location>
        <position position="829"/>
    </location>
</feature>
<evidence type="ECO:0000256" key="1">
    <source>
        <dbReference type="ARBA" id="ARBA00005189"/>
    </source>
</evidence>
<proteinExistence type="inferred from homology"/>
<dbReference type="EC" id="4.1.1.65" evidence="12"/>
<keyword evidence="10 12" id="KW-1208">Phospholipid metabolism</keyword>